<dbReference type="Proteomes" id="UP000317494">
    <property type="component" value="Unassembled WGS sequence"/>
</dbReference>
<feature type="repeat" description="WD" evidence="8">
    <location>
        <begin position="302"/>
        <end position="339"/>
    </location>
</feature>
<keyword evidence="3" id="KW-0677">Repeat</keyword>
<dbReference type="GO" id="GO:0017183">
    <property type="term" value="P:protein histidyl modification to diphthamide"/>
    <property type="evidence" value="ECO:0007669"/>
    <property type="project" value="TreeGrafter"/>
</dbReference>
<evidence type="ECO:0000313" key="9">
    <source>
        <dbReference type="EMBL" id="TPX48480.1"/>
    </source>
</evidence>
<evidence type="ECO:0000256" key="2">
    <source>
        <dbReference type="ARBA" id="ARBA00022574"/>
    </source>
</evidence>
<dbReference type="InterPro" id="IPR052415">
    <property type="entry name" value="Diphthine_MTase"/>
</dbReference>
<dbReference type="SUPFAM" id="SSF50978">
    <property type="entry name" value="WD40 repeat-like"/>
    <property type="match status" value="1"/>
</dbReference>
<sequence>MKPLVKINLQHHTCIVECGTRPEMTDYLAVGRYQVANRVYNDGLREGGVTILSYDKQECTLNVVAAVETSGTLDVKWISLATDDEWDAPQQSFLVADATGGIQLYRFKPFEIQKRIHHQVASANALILMLYIAPTFSTKRVYSSVSDGRISVLDLTNDLIPIWSTKAHEYEAWCVSGDGENLVYSGGDDAMLYGWDLRSGSSTFRNKSHLMGVTYILPHPSQTHPHILMTGSYDEYLRIFDVRKPSTPLYEEVLLEGGGVWKLKPNKLENDTYRVLAACMHAGVTVFDVDSDLNVIKGDQVYKGHKSFVYGVDWYGDEGGVSCAFEDNSVHVWTLDREE</sequence>
<comment type="catalytic activity">
    <reaction evidence="7">
        <text>diphthine methyl ester-[translation elongation factor 2] + H2O = diphthine-[translation elongation factor 2] + methanol + H(+)</text>
        <dbReference type="Rhea" id="RHEA:42656"/>
        <dbReference type="Rhea" id="RHEA-COMP:10172"/>
        <dbReference type="Rhea" id="RHEA-COMP:10173"/>
        <dbReference type="ChEBI" id="CHEBI:15377"/>
        <dbReference type="ChEBI" id="CHEBI:15378"/>
        <dbReference type="ChEBI" id="CHEBI:17790"/>
        <dbReference type="ChEBI" id="CHEBI:79005"/>
        <dbReference type="ChEBI" id="CHEBI:82696"/>
        <dbReference type="EC" id="3.1.1.97"/>
    </reaction>
</comment>
<dbReference type="PANTHER" id="PTHR46042:SF1">
    <property type="entry name" value="DIPHTHINE METHYLTRANSFERASE"/>
    <property type="match status" value="1"/>
</dbReference>
<gene>
    <name evidence="9" type="ORF">SeMB42_g02976</name>
</gene>
<protein>
    <recommendedName>
        <fullName evidence="6">methylated diphthine methylhydrolase</fullName>
        <ecNumber evidence="6">3.1.1.97</ecNumber>
    </recommendedName>
</protein>
<evidence type="ECO:0000256" key="7">
    <source>
        <dbReference type="ARBA" id="ARBA00047551"/>
    </source>
</evidence>
<accession>A0A507DC90</accession>
<keyword evidence="4" id="KW-0378">Hydrolase</keyword>
<comment type="similarity">
    <text evidence="5">Belongs to the DPH7 family.</text>
</comment>
<organism evidence="9 10">
    <name type="scientific">Synchytrium endobioticum</name>
    <dbReference type="NCBI Taxonomy" id="286115"/>
    <lineage>
        <taxon>Eukaryota</taxon>
        <taxon>Fungi</taxon>
        <taxon>Fungi incertae sedis</taxon>
        <taxon>Chytridiomycota</taxon>
        <taxon>Chytridiomycota incertae sedis</taxon>
        <taxon>Chytridiomycetes</taxon>
        <taxon>Synchytriales</taxon>
        <taxon>Synchytriaceae</taxon>
        <taxon>Synchytrium</taxon>
    </lineage>
</organism>
<dbReference type="EC" id="3.1.1.97" evidence="6"/>
<dbReference type="Pfam" id="PF00400">
    <property type="entry name" value="WD40"/>
    <property type="match status" value="1"/>
</dbReference>
<evidence type="ECO:0000256" key="6">
    <source>
        <dbReference type="ARBA" id="ARBA00039131"/>
    </source>
</evidence>
<dbReference type="InterPro" id="IPR001680">
    <property type="entry name" value="WD40_rpt"/>
</dbReference>
<evidence type="ECO:0000256" key="1">
    <source>
        <dbReference type="ARBA" id="ARBA00005156"/>
    </source>
</evidence>
<dbReference type="VEuPathDB" id="FungiDB:SeMB42_g02976"/>
<dbReference type="AlphaFoldDB" id="A0A507DC90"/>
<evidence type="ECO:0000256" key="3">
    <source>
        <dbReference type="ARBA" id="ARBA00022737"/>
    </source>
</evidence>
<dbReference type="EMBL" id="QEAN01000099">
    <property type="protein sequence ID" value="TPX48480.1"/>
    <property type="molecule type" value="Genomic_DNA"/>
</dbReference>
<evidence type="ECO:0000256" key="4">
    <source>
        <dbReference type="ARBA" id="ARBA00022801"/>
    </source>
</evidence>
<keyword evidence="10" id="KW-1185">Reference proteome</keyword>
<dbReference type="STRING" id="286115.A0A507DC90"/>
<dbReference type="Gene3D" id="2.130.10.10">
    <property type="entry name" value="YVTN repeat-like/Quinoprotein amine dehydrogenase"/>
    <property type="match status" value="1"/>
</dbReference>
<dbReference type="PANTHER" id="PTHR46042">
    <property type="entry name" value="DIPHTHINE METHYLTRANSFERASE"/>
    <property type="match status" value="1"/>
</dbReference>
<dbReference type="InterPro" id="IPR015943">
    <property type="entry name" value="WD40/YVTN_repeat-like_dom_sf"/>
</dbReference>
<evidence type="ECO:0000313" key="10">
    <source>
        <dbReference type="Proteomes" id="UP000317494"/>
    </source>
</evidence>
<evidence type="ECO:0000256" key="5">
    <source>
        <dbReference type="ARBA" id="ARBA00038092"/>
    </source>
</evidence>
<keyword evidence="2 8" id="KW-0853">WD repeat</keyword>
<comment type="caution">
    <text evidence="9">The sequence shown here is derived from an EMBL/GenBank/DDBJ whole genome shotgun (WGS) entry which is preliminary data.</text>
</comment>
<dbReference type="SMART" id="SM00320">
    <property type="entry name" value="WD40"/>
    <property type="match status" value="3"/>
</dbReference>
<dbReference type="GO" id="GO:0061685">
    <property type="term" value="F:diphthine methylesterase activity"/>
    <property type="evidence" value="ECO:0007669"/>
    <property type="project" value="UniProtKB-EC"/>
</dbReference>
<proteinExistence type="inferred from homology"/>
<comment type="pathway">
    <text evidence="1">Protein modification; peptidyl-diphthamide biosynthesis.</text>
</comment>
<dbReference type="PROSITE" id="PS50082">
    <property type="entry name" value="WD_REPEATS_2"/>
    <property type="match status" value="1"/>
</dbReference>
<evidence type="ECO:0000256" key="8">
    <source>
        <dbReference type="PROSITE-ProRule" id="PRU00221"/>
    </source>
</evidence>
<dbReference type="InterPro" id="IPR036322">
    <property type="entry name" value="WD40_repeat_dom_sf"/>
</dbReference>
<name>A0A507DC90_9FUNG</name>
<dbReference type="GO" id="GO:0005737">
    <property type="term" value="C:cytoplasm"/>
    <property type="evidence" value="ECO:0007669"/>
    <property type="project" value="TreeGrafter"/>
</dbReference>
<reference evidence="9 10" key="1">
    <citation type="journal article" date="2019" name="Sci. Rep.">
        <title>Comparative genomics of chytrid fungi reveal insights into the obligate biotrophic and pathogenic lifestyle of Synchytrium endobioticum.</title>
        <authorList>
            <person name="van de Vossenberg B.T.L.H."/>
            <person name="Warris S."/>
            <person name="Nguyen H.D.T."/>
            <person name="van Gent-Pelzer M.P.E."/>
            <person name="Joly D.L."/>
            <person name="van de Geest H.C."/>
            <person name="Bonants P.J.M."/>
            <person name="Smith D.S."/>
            <person name="Levesque C.A."/>
            <person name="van der Lee T.A.J."/>
        </authorList>
    </citation>
    <scope>NUCLEOTIDE SEQUENCE [LARGE SCALE GENOMIC DNA]</scope>
    <source>
        <strain evidence="9 10">MB42</strain>
    </source>
</reference>
<dbReference type="PROSITE" id="PS50294">
    <property type="entry name" value="WD_REPEATS_REGION"/>
    <property type="match status" value="1"/>
</dbReference>